<gene>
    <name evidence="1" type="ORF">QVD17_29782</name>
</gene>
<reference evidence="1" key="1">
    <citation type="journal article" date="2023" name="bioRxiv">
        <title>Improved chromosome-level genome assembly for marigold (Tagetes erecta).</title>
        <authorList>
            <person name="Jiang F."/>
            <person name="Yuan L."/>
            <person name="Wang S."/>
            <person name="Wang H."/>
            <person name="Xu D."/>
            <person name="Wang A."/>
            <person name="Fan W."/>
        </authorList>
    </citation>
    <scope>NUCLEOTIDE SEQUENCE</scope>
    <source>
        <strain evidence="1">WSJ</strain>
        <tissue evidence="1">Leaf</tissue>
    </source>
</reference>
<protein>
    <recommendedName>
        <fullName evidence="3">BHLH domain-containing protein</fullName>
    </recommendedName>
</protein>
<keyword evidence="2" id="KW-1185">Reference proteome</keyword>
<dbReference type="Proteomes" id="UP001229421">
    <property type="component" value="Unassembled WGS sequence"/>
</dbReference>
<proteinExistence type="predicted"/>
<comment type="caution">
    <text evidence="1">The sequence shown here is derived from an EMBL/GenBank/DDBJ whole genome shotgun (WGS) entry which is preliminary data.</text>
</comment>
<dbReference type="EMBL" id="JAUHHV010000008">
    <property type="protein sequence ID" value="KAK1414044.1"/>
    <property type="molecule type" value="Genomic_DNA"/>
</dbReference>
<evidence type="ECO:0008006" key="3">
    <source>
        <dbReference type="Google" id="ProtNLM"/>
    </source>
</evidence>
<evidence type="ECO:0000313" key="1">
    <source>
        <dbReference type="EMBL" id="KAK1414044.1"/>
    </source>
</evidence>
<dbReference type="AlphaFoldDB" id="A0AAD8K1L3"/>
<sequence>MGTWRRGVVVGRRRMKKKTVCSENRHVRSMERKLRQLQKIISGGGVAGEVVDADTLFQKIAIYIFLLESRVKLLQSVYALFGPHD</sequence>
<accession>A0AAD8K1L3</accession>
<organism evidence="1 2">
    <name type="scientific">Tagetes erecta</name>
    <name type="common">African marigold</name>
    <dbReference type="NCBI Taxonomy" id="13708"/>
    <lineage>
        <taxon>Eukaryota</taxon>
        <taxon>Viridiplantae</taxon>
        <taxon>Streptophyta</taxon>
        <taxon>Embryophyta</taxon>
        <taxon>Tracheophyta</taxon>
        <taxon>Spermatophyta</taxon>
        <taxon>Magnoliopsida</taxon>
        <taxon>eudicotyledons</taxon>
        <taxon>Gunneridae</taxon>
        <taxon>Pentapetalae</taxon>
        <taxon>asterids</taxon>
        <taxon>campanulids</taxon>
        <taxon>Asterales</taxon>
        <taxon>Asteraceae</taxon>
        <taxon>Asteroideae</taxon>
        <taxon>Heliantheae alliance</taxon>
        <taxon>Tageteae</taxon>
        <taxon>Tagetes</taxon>
    </lineage>
</organism>
<name>A0AAD8K1L3_TARER</name>
<evidence type="ECO:0000313" key="2">
    <source>
        <dbReference type="Proteomes" id="UP001229421"/>
    </source>
</evidence>